<name>A0ABP9K0J3_9SPHN</name>
<sequence>MTPSGPWVAEFADHSCALMRNFEQGDHSAMLELRQFLPGRLFEITAASPTLERRDRKLRTAVLPDDETEAPRTYRRVDGDDNWEGFIYTDTIDRNGESPPVPGSPQAIARDAAITGVSIQNGFSSDIVFETGPLDEAMRIMRHCTDDLVSAWGLDPQQQRNLSRQVDLGSKVSWFRQFLQISQRIEREYGIDNLKLLLLVDEDGNVTRCRATNLPDDVAAENAACEHVLKSADLQPALDANGHAVASYYLLWGYVVS</sequence>
<gene>
    <name evidence="1" type="ORF">GCM10023208_06280</name>
</gene>
<reference evidence="2" key="1">
    <citation type="journal article" date="2019" name="Int. J. Syst. Evol. Microbiol.">
        <title>The Global Catalogue of Microorganisms (GCM) 10K type strain sequencing project: providing services to taxonomists for standard genome sequencing and annotation.</title>
        <authorList>
            <consortium name="The Broad Institute Genomics Platform"/>
            <consortium name="The Broad Institute Genome Sequencing Center for Infectious Disease"/>
            <person name="Wu L."/>
            <person name="Ma J."/>
        </authorList>
    </citation>
    <scope>NUCLEOTIDE SEQUENCE [LARGE SCALE GENOMIC DNA]</scope>
    <source>
        <strain evidence="2">JCM 18014</strain>
    </source>
</reference>
<comment type="caution">
    <text evidence="1">The sequence shown here is derived from an EMBL/GenBank/DDBJ whole genome shotgun (WGS) entry which is preliminary data.</text>
</comment>
<dbReference type="Proteomes" id="UP001500518">
    <property type="component" value="Unassembled WGS sequence"/>
</dbReference>
<protein>
    <submittedName>
        <fullName evidence="1">Uncharacterized protein</fullName>
    </submittedName>
</protein>
<evidence type="ECO:0000313" key="2">
    <source>
        <dbReference type="Proteomes" id="UP001500518"/>
    </source>
</evidence>
<proteinExistence type="predicted"/>
<evidence type="ECO:0000313" key="1">
    <source>
        <dbReference type="EMBL" id="GAA5048778.1"/>
    </source>
</evidence>
<dbReference type="EMBL" id="BAABHV010000005">
    <property type="protein sequence ID" value="GAA5048778.1"/>
    <property type="molecule type" value="Genomic_DNA"/>
</dbReference>
<accession>A0ABP9K0J3</accession>
<keyword evidence="2" id="KW-1185">Reference proteome</keyword>
<organism evidence="1 2">
    <name type="scientific">Erythrobacter westpacificensis</name>
    <dbReference type="NCBI Taxonomy" id="1055231"/>
    <lineage>
        <taxon>Bacteria</taxon>
        <taxon>Pseudomonadati</taxon>
        <taxon>Pseudomonadota</taxon>
        <taxon>Alphaproteobacteria</taxon>
        <taxon>Sphingomonadales</taxon>
        <taxon>Erythrobacteraceae</taxon>
        <taxon>Erythrobacter/Porphyrobacter group</taxon>
        <taxon>Erythrobacter</taxon>
    </lineage>
</organism>